<dbReference type="Proteomes" id="UP001066276">
    <property type="component" value="Chromosome 4_2"/>
</dbReference>
<name>A0AAV7SA37_PLEWA</name>
<evidence type="ECO:0000313" key="2">
    <source>
        <dbReference type="Proteomes" id="UP001066276"/>
    </source>
</evidence>
<dbReference type="EMBL" id="JANPWB010000008">
    <property type="protein sequence ID" value="KAJ1161841.1"/>
    <property type="molecule type" value="Genomic_DNA"/>
</dbReference>
<evidence type="ECO:0000313" key="1">
    <source>
        <dbReference type="EMBL" id="KAJ1161841.1"/>
    </source>
</evidence>
<comment type="caution">
    <text evidence="1">The sequence shown here is derived from an EMBL/GenBank/DDBJ whole genome shotgun (WGS) entry which is preliminary data.</text>
</comment>
<protein>
    <submittedName>
        <fullName evidence="1">Uncharacterized protein</fullName>
    </submittedName>
</protein>
<sequence length="79" mass="9162">MRWRPLQDPFKLQTQVRTKADCKCTDDLLKRQAKGSPELVMGQAGLPEKERRHDIELVSYVSMYQGTLRAQGDQDTLKR</sequence>
<gene>
    <name evidence="1" type="ORF">NDU88_002322</name>
</gene>
<proteinExistence type="predicted"/>
<reference evidence="1" key="1">
    <citation type="journal article" date="2022" name="bioRxiv">
        <title>Sequencing and chromosome-scale assembly of the giantPleurodeles waltlgenome.</title>
        <authorList>
            <person name="Brown T."/>
            <person name="Elewa A."/>
            <person name="Iarovenko S."/>
            <person name="Subramanian E."/>
            <person name="Araus A.J."/>
            <person name="Petzold A."/>
            <person name="Susuki M."/>
            <person name="Suzuki K.-i.T."/>
            <person name="Hayashi T."/>
            <person name="Toyoda A."/>
            <person name="Oliveira C."/>
            <person name="Osipova E."/>
            <person name="Leigh N.D."/>
            <person name="Simon A."/>
            <person name="Yun M.H."/>
        </authorList>
    </citation>
    <scope>NUCLEOTIDE SEQUENCE</scope>
    <source>
        <strain evidence="1">20211129_DDA</strain>
        <tissue evidence="1">Liver</tissue>
    </source>
</reference>
<accession>A0AAV7SA37</accession>
<dbReference type="AlphaFoldDB" id="A0AAV7SA37"/>
<organism evidence="1 2">
    <name type="scientific">Pleurodeles waltl</name>
    <name type="common">Iberian ribbed newt</name>
    <dbReference type="NCBI Taxonomy" id="8319"/>
    <lineage>
        <taxon>Eukaryota</taxon>
        <taxon>Metazoa</taxon>
        <taxon>Chordata</taxon>
        <taxon>Craniata</taxon>
        <taxon>Vertebrata</taxon>
        <taxon>Euteleostomi</taxon>
        <taxon>Amphibia</taxon>
        <taxon>Batrachia</taxon>
        <taxon>Caudata</taxon>
        <taxon>Salamandroidea</taxon>
        <taxon>Salamandridae</taxon>
        <taxon>Pleurodelinae</taxon>
        <taxon>Pleurodeles</taxon>
    </lineage>
</organism>
<keyword evidence="2" id="KW-1185">Reference proteome</keyword>